<name>X1CNN2_9ZZZZ</name>
<organism evidence="1">
    <name type="scientific">marine sediment metagenome</name>
    <dbReference type="NCBI Taxonomy" id="412755"/>
    <lineage>
        <taxon>unclassified sequences</taxon>
        <taxon>metagenomes</taxon>
        <taxon>ecological metagenomes</taxon>
    </lineage>
</organism>
<evidence type="ECO:0000313" key="1">
    <source>
        <dbReference type="EMBL" id="GAH09392.1"/>
    </source>
</evidence>
<accession>X1CNN2</accession>
<feature type="non-terminal residue" evidence="1">
    <location>
        <position position="1"/>
    </location>
</feature>
<sequence length="58" mass="6834">RCFFPEKIFYMISDQKQKINGKLLNQEYENRVKRTQPWNENLVIIAADHPARGVTKVG</sequence>
<dbReference type="EMBL" id="BART01038968">
    <property type="protein sequence ID" value="GAH09392.1"/>
    <property type="molecule type" value="Genomic_DNA"/>
</dbReference>
<comment type="caution">
    <text evidence="1">The sequence shown here is derived from an EMBL/GenBank/DDBJ whole genome shotgun (WGS) entry which is preliminary data.</text>
</comment>
<dbReference type="AlphaFoldDB" id="X1CNN2"/>
<reference evidence="1" key="1">
    <citation type="journal article" date="2014" name="Front. Microbiol.">
        <title>High frequency of phylogenetically diverse reductive dehalogenase-homologous genes in deep subseafloor sedimentary metagenomes.</title>
        <authorList>
            <person name="Kawai M."/>
            <person name="Futagami T."/>
            <person name="Toyoda A."/>
            <person name="Takaki Y."/>
            <person name="Nishi S."/>
            <person name="Hori S."/>
            <person name="Arai W."/>
            <person name="Tsubouchi T."/>
            <person name="Morono Y."/>
            <person name="Uchiyama I."/>
            <person name="Ito T."/>
            <person name="Fujiyama A."/>
            <person name="Inagaki F."/>
            <person name="Takami H."/>
        </authorList>
    </citation>
    <scope>NUCLEOTIDE SEQUENCE</scope>
    <source>
        <strain evidence="1">Expedition CK06-06</strain>
    </source>
</reference>
<dbReference type="InterPro" id="IPR013785">
    <property type="entry name" value="Aldolase_TIM"/>
</dbReference>
<gene>
    <name evidence="1" type="ORF">S01H4_64325</name>
</gene>
<dbReference type="Gene3D" id="3.20.20.70">
    <property type="entry name" value="Aldolase class I"/>
    <property type="match status" value="1"/>
</dbReference>
<protein>
    <submittedName>
        <fullName evidence="1">Uncharacterized protein</fullName>
    </submittedName>
</protein>
<proteinExistence type="predicted"/>